<feature type="region of interest" description="Disordered" evidence="8">
    <location>
        <begin position="977"/>
        <end position="999"/>
    </location>
</feature>
<dbReference type="GO" id="GO:0005524">
    <property type="term" value="F:ATP binding"/>
    <property type="evidence" value="ECO:0007669"/>
    <property type="project" value="UniProtKB-KW"/>
</dbReference>
<keyword evidence="4 6" id="KW-0067">ATP-binding</keyword>
<dbReference type="STRING" id="670386.D3BNJ7"/>
<feature type="domain" description="AAA+ ATPase" evidence="9">
    <location>
        <begin position="561"/>
        <end position="712"/>
    </location>
</feature>
<dbReference type="FunFam" id="3.40.50.300:FF:000120">
    <property type="entry name" value="ATP-dependent chaperone ClpB"/>
    <property type="match status" value="1"/>
</dbReference>
<dbReference type="InterPro" id="IPR019489">
    <property type="entry name" value="Clp_ATPase_C"/>
</dbReference>
<dbReference type="FunFam" id="1.10.8.60:FF:000017">
    <property type="entry name" value="ATP-dependent chaperone ClpB"/>
    <property type="match status" value="1"/>
</dbReference>
<keyword evidence="2" id="KW-0677">Repeat</keyword>
<dbReference type="AlphaFoldDB" id="D3BNJ7"/>
<dbReference type="GO" id="GO:0005737">
    <property type="term" value="C:cytoplasm"/>
    <property type="evidence" value="ECO:0007669"/>
    <property type="project" value="TreeGrafter"/>
</dbReference>
<keyword evidence="7" id="KW-0175">Coiled coil</keyword>
<dbReference type="Pfam" id="PF07724">
    <property type="entry name" value="AAA_2"/>
    <property type="match status" value="1"/>
</dbReference>
<feature type="region of interest" description="Disordered" evidence="8">
    <location>
        <begin position="96"/>
        <end position="123"/>
    </location>
</feature>
<dbReference type="SUPFAM" id="SSF52540">
    <property type="entry name" value="P-loop containing nucleoside triphosphate hydrolases"/>
    <property type="match status" value="2"/>
</dbReference>
<dbReference type="SMART" id="SM00382">
    <property type="entry name" value="AAA"/>
    <property type="match status" value="2"/>
</dbReference>
<dbReference type="Pfam" id="PF00004">
    <property type="entry name" value="AAA"/>
    <property type="match status" value="1"/>
</dbReference>
<evidence type="ECO:0000256" key="4">
    <source>
        <dbReference type="ARBA" id="ARBA00022840"/>
    </source>
</evidence>
<keyword evidence="12" id="KW-1185">Reference proteome</keyword>
<dbReference type="PANTHER" id="PTHR11638:SF176">
    <property type="entry name" value="HEAT SHOCK PROTEIN 78, MITOCHONDRIAL"/>
    <property type="match status" value="1"/>
</dbReference>
<dbReference type="CDD" id="cd19499">
    <property type="entry name" value="RecA-like_ClpB_Hsp104-like"/>
    <property type="match status" value="1"/>
</dbReference>
<protein>
    <submittedName>
        <fullName evidence="11">AAA ATPase domain-containing protein</fullName>
    </submittedName>
</protein>
<sequence>MNGVFVCLFVQKFTLPLPPQIYKEHQAYHQRCNSKSITNSNCVGNKVNNNNDQSMLLARSYSTFNNLNSNLNNINSLFKNNNSLIGSNLITKRYYQPGGGGGGGGGGQQPPQQPWISPDNIPPGDALKKYTKDLTEIAKNGKLDPVIGRDEEIRRTIQVLSRRTKNNPVLIGEPGVGKTAIVEGLAQRIVNGDVPDSIKNKRVLSLDLASIVAGAKFRGDFEERMKSILKDVAHYKGEVILFIDELHTLVGAGAVEGGMDASNMLKPQLARGDLHCVGATTTSEYRKYIEKDPALARRFQSVLVSEPSVEDSISILRGLKERYEVHHGVRITDGALVSACVNSQRYITDRFLPDKAIDLIDEAASRLRLQQESKPENIENLNRTIIITKIEIEALKKEKDQISKERLEKLEKDLKEKEAECARLTDIWMKEKIELEKRKTAAEKLENAKIELQQAQRKGDLARAGQLAYGIIPQLEKQIPKEGEELNLSMISEAVTAKDVALVISKATGIPVHSLMMGEKEKLLKMEDAIGSSVIGQPEAVAAVSNAVRISRAGLHAHNRPLGSFLFLGPTGVGKTQLCRSLAEFMFDSPSALIRIDMSEYMEKFSVSRLIGAPPGYVGYEEGGTLTEAVRRRPYSLVLFDEFEKAHREVSNLLLQMLDDGQLTDSQGRKVDFRNTMVILTSNLGADLLANLPDGTPSNAARDDVMSVVRSRFQPEFLNRIDDIILFNRLSRKDMDSIVEIQLQDLRKLLSERQIAMVVREGALNWLADQGYDPVYGARPLKRVVQKYLLNPMAKQILEGQIQERQTVVVDIDPNDKSKLNLSDTDLDQSIGFFMLSLIKLPKQNYFTTNIHNQYVLRSLCSTNVVGGSAKSGGSTVVVDENKNIDSEFSKINEELSVLPREALNTVMGKGKKPRVRPPAMAKRKLNDWSHMPTNSLLIKSRLNSINDKQWKKLVSQEEAKQLQSFNNSAFSFEDAPTTSVTEEITRSKAYSNSASSLH</sequence>
<evidence type="ECO:0000259" key="10">
    <source>
        <dbReference type="SMART" id="SM01086"/>
    </source>
</evidence>
<dbReference type="RefSeq" id="XP_020429080.1">
    <property type="nucleotide sequence ID" value="XM_020580493.1"/>
</dbReference>
<keyword evidence="5 6" id="KW-0143">Chaperone</keyword>
<dbReference type="PROSITE" id="PS00871">
    <property type="entry name" value="CLPAB_2"/>
    <property type="match status" value="1"/>
</dbReference>
<dbReference type="CDD" id="cd00009">
    <property type="entry name" value="AAA"/>
    <property type="match status" value="1"/>
</dbReference>
<dbReference type="InParanoid" id="D3BNJ7"/>
<keyword evidence="3 6" id="KW-0547">Nucleotide-binding</keyword>
<evidence type="ECO:0000256" key="8">
    <source>
        <dbReference type="SAM" id="MobiDB-lite"/>
    </source>
</evidence>
<dbReference type="InterPro" id="IPR041546">
    <property type="entry name" value="ClpA/ClpB_AAA_lid"/>
</dbReference>
<feature type="compositionally biased region" description="Gly residues" evidence="8">
    <location>
        <begin position="97"/>
        <end position="108"/>
    </location>
</feature>
<dbReference type="FunFam" id="3.40.50.300:FF:000025">
    <property type="entry name" value="ATP-dependent Clp protease subunit"/>
    <property type="match status" value="1"/>
</dbReference>
<evidence type="ECO:0000256" key="1">
    <source>
        <dbReference type="ARBA" id="ARBA00008675"/>
    </source>
</evidence>
<dbReference type="EMBL" id="ADBJ01000044">
    <property type="protein sequence ID" value="EFA76948.1"/>
    <property type="molecule type" value="Genomic_DNA"/>
</dbReference>
<dbReference type="OMA" id="VSKMMQG"/>
<dbReference type="PRINTS" id="PR00300">
    <property type="entry name" value="CLPPROTEASEA"/>
</dbReference>
<dbReference type="InterPro" id="IPR001270">
    <property type="entry name" value="ClpA/B"/>
</dbReference>
<proteinExistence type="inferred from homology"/>
<dbReference type="InterPro" id="IPR003959">
    <property type="entry name" value="ATPase_AAA_core"/>
</dbReference>
<dbReference type="Gene3D" id="3.40.50.300">
    <property type="entry name" value="P-loop containing nucleotide triphosphate hydrolases"/>
    <property type="match status" value="3"/>
</dbReference>
<dbReference type="Pfam" id="PF10431">
    <property type="entry name" value="ClpB_D2-small"/>
    <property type="match status" value="1"/>
</dbReference>
<dbReference type="InterPro" id="IPR028299">
    <property type="entry name" value="ClpA/B_CS2"/>
</dbReference>
<reference evidence="11 12" key="1">
    <citation type="journal article" date="2011" name="Genome Res.">
        <title>Phylogeny-wide analysis of social amoeba genomes highlights ancient origins for complex intercellular communication.</title>
        <authorList>
            <person name="Heidel A.J."/>
            <person name="Lawal H.M."/>
            <person name="Felder M."/>
            <person name="Schilde C."/>
            <person name="Helps N.R."/>
            <person name="Tunggal B."/>
            <person name="Rivero F."/>
            <person name="John U."/>
            <person name="Schleicher M."/>
            <person name="Eichinger L."/>
            <person name="Platzer M."/>
            <person name="Noegel A.A."/>
            <person name="Schaap P."/>
            <person name="Gloeckner G."/>
        </authorList>
    </citation>
    <scope>NUCLEOTIDE SEQUENCE [LARGE SCALE GENOMIC DNA]</scope>
    <source>
        <strain evidence="12">ATCC 26659 / Pp 5 / PN500</strain>
    </source>
</reference>
<dbReference type="PANTHER" id="PTHR11638">
    <property type="entry name" value="ATP-DEPENDENT CLP PROTEASE"/>
    <property type="match status" value="1"/>
</dbReference>
<organism evidence="11 12">
    <name type="scientific">Heterostelium pallidum (strain ATCC 26659 / Pp 5 / PN500)</name>
    <name type="common">Cellular slime mold</name>
    <name type="synonym">Polysphondylium pallidum</name>
    <dbReference type="NCBI Taxonomy" id="670386"/>
    <lineage>
        <taxon>Eukaryota</taxon>
        <taxon>Amoebozoa</taxon>
        <taxon>Evosea</taxon>
        <taxon>Eumycetozoa</taxon>
        <taxon>Dictyostelia</taxon>
        <taxon>Acytosteliales</taxon>
        <taxon>Acytosteliaceae</taxon>
        <taxon>Heterostelium</taxon>
    </lineage>
</organism>
<evidence type="ECO:0000256" key="6">
    <source>
        <dbReference type="RuleBase" id="RU004432"/>
    </source>
</evidence>
<dbReference type="Proteomes" id="UP000001396">
    <property type="component" value="Unassembled WGS sequence"/>
</dbReference>
<dbReference type="GO" id="GO:0016887">
    <property type="term" value="F:ATP hydrolysis activity"/>
    <property type="evidence" value="ECO:0007669"/>
    <property type="project" value="InterPro"/>
</dbReference>
<comment type="similarity">
    <text evidence="1 6">Belongs to the ClpA/ClpB family.</text>
</comment>
<dbReference type="InterPro" id="IPR018368">
    <property type="entry name" value="ClpA/B_CS1"/>
</dbReference>
<dbReference type="InterPro" id="IPR003593">
    <property type="entry name" value="AAA+_ATPase"/>
</dbReference>
<feature type="coiled-coil region" evidence="7">
    <location>
        <begin position="378"/>
        <end position="458"/>
    </location>
</feature>
<dbReference type="PROSITE" id="PS00870">
    <property type="entry name" value="CLPAB_1"/>
    <property type="match status" value="1"/>
</dbReference>
<feature type="domain" description="Clp ATPase C-terminal" evidence="10">
    <location>
        <begin position="730"/>
        <end position="820"/>
    </location>
</feature>
<feature type="domain" description="AAA+ ATPase" evidence="9">
    <location>
        <begin position="164"/>
        <end position="309"/>
    </location>
</feature>
<gene>
    <name evidence="11" type="ORF">PPL_09700</name>
</gene>
<evidence type="ECO:0000313" key="11">
    <source>
        <dbReference type="EMBL" id="EFA76948.1"/>
    </source>
</evidence>
<comment type="caution">
    <text evidence="11">The sequence shown here is derived from an EMBL/GenBank/DDBJ whole genome shotgun (WGS) entry which is preliminary data.</text>
</comment>
<dbReference type="SMART" id="SM01086">
    <property type="entry name" value="ClpB_D2-small"/>
    <property type="match status" value="1"/>
</dbReference>
<evidence type="ECO:0000256" key="5">
    <source>
        <dbReference type="ARBA" id="ARBA00023186"/>
    </source>
</evidence>
<evidence type="ECO:0000256" key="7">
    <source>
        <dbReference type="SAM" id="Coils"/>
    </source>
</evidence>
<dbReference type="Pfam" id="PF17871">
    <property type="entry name" value="AAA_lid_9"/>
    <property type="match status" value="1"/>
</dbReference>
<dbReference type="InterPro" id="IPR050130">
    <property type="entry name" value="ClpA_ClpB"/>
</dbReference>
<accession>D3BNJ7</accession>
<dbReference type="FunCoup" id="D3BNJ7">
    <property type="interactions" value="128"/>
</dbReference>
<evidence type="ECO:0000313" key="12">
    <source>
        <dbReference type="Proteomes" id="UP000001396"/>
    </source>
</evidence>
<dbReference type="InterPro" id="IPR027417">
    <property type="entry name" value="P-loop_NTPase"/>
</dbReference>
<dbReference type="FunFam" id="3.40.50.300:FF:000010">
    <property type="entry name" value="Chaperone clpB 1, putative"/>
    <property type="match status" value="1"/>
</dbReference>
<evidence type="ECO:0000256" key="3">
    <source>
        <dbReference type="ARBA" id="ARBA00022741"/>
    </source>
</evidence>
<dbReference type="Gene3D" id="1.10.8.60">
    <property type="match status" value="1"/>
</dbReference>
<dbReference type="GO" id="GO:0034605">
    <property type="term" value="P:cellular response to heat"/>
    <property type="evidence" value="ECO:0007669"/>
    <property type="project" value="TreeGrafter"/>
</dbReference>
<dbReference type="GeneID" id="31365175"/>
<evidence type="ECO:0000259" key="9">
    <source>
        <dbReference type="SMART" id="SM00382"/>
    </source>
</evidence>
<name>D3BNJ7_HETP5</name>
<evidence type="ECO:0000256" key="2">
    <source>
        <dbReference type="ARBA" id="ARBA00022737"/>
    </source>
</evidence>